<sequence length="277" mass="30037">MACILASEPALRYKDKVAVVTGGTKGIGAAIVRLFVKHGARVVFCAKEEAAKEMEAELTTLGRENFLYVRCDVTREEDIKRLIEVTVERYGKIDCLINNAGWHPPEQTIDDTSAEDFRSLLNLNLIGYFLTAKYALPHLRKTKGNIINLSSLVGLIGQNSAIPYVATKGAITAMTKAMAVDESKHGVRVNGISPGNIWTPLWEELSGVSSNPEATIQGGQDAQLLGRMGTTEECAQAALYLASEGTFCTGVDLLLTGGAELNYACKNQTRPRSSIYH</sequence>
<gene>
    <name evidence="3" type="ORF">NDU88_009748</name>
</gene>
<dbReference type="AlphaFoldDB" id="A0AAV7PVT0"/>
<dbReference type="InterPro" id="IPR020904">
    <property type="entry name" value="Sc_DH/Rdtase_CS"/>
</dbReference>
<evidence type="ECO:0000256" key="2">
    <source>
        <dbReference type="ARBA" id="ARBA00023002"/>
    </source>
</evidence>
<proteinExistence type="inferred from homology"/>
<dbReference type="GO" id="GO:0006706">
    <property type="term" value="P:steroid catabolic process"/>
    <property type="evidence" value="ECO:0007669"/>
    <property type="project" value="TreeGrafter"/>
</dbReference>
<dbReference type="PANTHER" id="PTHR43658">
    <property type="entry name" value="SHORT-CHAIN DEHYDROGENASE/REDUCTASE"/>
    <property type="match status" value="1"/>
</dbReference>
<evidence type="ECO:0000313" key="4">
    <source>
        <dbReference type="Proteomes" id="UP001066276"/>
    </source>
</evidence>
<dbReference type="FunFam" id="3.40.50.720:FF:000084">
    <property type="entry name" value="Short-chain dehydrogenase reductase"/>
    <property type="match status" value="1"/>
</dbReference>
<protein>
    <recommendedName>
        <fullName evidence="5">17-beta-hydroxysteroid dehydrogenase 14</fullName>
    </recommendedName>
</protein>
<comment type="caution">
    <text evidence="3">The sequence shown here is derived from an EMBL/GenBank/DDBJ whole genome shotgun (WGS) entry which is preliminary data.</text>
</comment>
<dbReference type="PRINTS" id="PR00080">
    <property type="entry name" value="SDRFAMILY"/>
</dbReference>
<evidence type="ECO:0000256" key="1">
    <source>
        <dbReference type="ARBA" id="ARBA00006484"/>
    </source>
</evidence>
<accession>A0AAV7PVT0</accession>
<dbReference type="InterPro" id="IPR002347">
    <property type="entry name" value="SDR_fam"/>
</dbReference>
<keyword evidence="2" id="KW-0560">Oxidoreductase</keyword>
<keyword evidence="4" id="KW-1185">Reference proteome</keyword>
<evidence type="ECO:0000313" key="3">
    <source>
        <dbReference type="EMBL" id="KAJ1131411.1"/>
    </source>
</evidence>
<dbReference type="GO" id="GO:0004303">
    <property type="term" value="F:estradiol 17-beta-dehydrogenase [NAD(P)+] activity"/>
    <property type="evidence" value="ECO:0007669"/>
    <property type="project" value="TreeGrafter"/>
</dbReference>
<comment type="similarity">
    <text evidence="1">Belongs to the short-chain dehydrogenases/reductases (SDR) family.</text>
</comment>
<dbReference type="Pfam" id="PF13561">
    <property type="entry name" value="adh_short_C2"/>
    <property type="match status" value="1"/>
</dbReference>
<dbReference type="InterPro" id="IPR036291">
    <property type="entry name" value="NAD(P)-bd_dom_sf"/>
</dbReference>
<dbReference type="Gene3D" id="3.40.50.720">
    <property type="entry name" value="NAD(P)-binding Rossmann-like Domain"/>
    <property type="match status" value="1"/>
</dbReference>
<dbReference type="SUPFAM" id="SSF51735">
    <property type="entry name" value="NAD(P)-binding Rossmann-fold domains"/>
    <property type="match status" value="1"/>
</dbReference>
<evidence type="ECO:0008006" key="5">
    <source>
        <dbReference type="Google" id="ProtNLM"/>
    </source>
</evidence>
<name>A0AAV7PVT0_PLEWA</name>
<dbReference type="PRINTS" id="PR00081">
    <property type="entry name" value="GDHRDH"/>
</dbReference>
<dbReference type="PROSITE" id="PS00061">
    <property type="entry name" value="ADH_SHORT"/>
    <property type="match status" value="1"/>
</dbReference>
<dbReference type="EMBL" id="JANPWB010000011">
    <property type="protein sequence ID" value="KAJ1131411.1"/>
    <property type="molecule type" value="Genomic_DNA"/>
</dbReference>
<dbReference type="Proteomes" id="UP001066276">
    <property type="component" value="Chromosome 7"/>
</dbReference>
<reference evidence="3" key="1">
    <citation type="journal article" date="2022" name="bioRxiv">
        <title>Sequencing and chromosome-scale assembly of the giantPleurodeles waltlgenome.</title>
        <authorList>
            <person name="Brown T."/>
            <person name="Elewa A."/>
            <person name="Iarovenko S."/>
            <person name="Subramanian E."/>
            <person name="Araus A.J."/>
            <person name="Petzold A."/>
            <person name="Susuki M."/>
            <person name="Suzuki K.-i.T."/>
            <person name="Hayashi T."/>
            <person name="Toyoda A."/>
            <person name="Oliveira C."/>
            <person name="Osipova E."/>
            <person name="Leigh N.D."/>
            <person name="Simon A."/>
            <person name="Yun M.H."/>
        </authorList>
    </citation>
    <scope>NUCLEOTIDE SEQUENCE</scope>
    <source>
        <strain evidence="3">20211129_DDA</strain>
        <tissue evidence="3">Liver</tissue>
    </source>
</reference>
<dbReference type="GO" id="GO:0005829">
    <property type="term" value="C:cytosol"/>
    <property type="evidence" value="ECO:0007669"/>
    <property type="project" value="TreeGrafter"/>
</dbReference>
<organism evidence="3 4">
    <name type="scientific">Pleurodeles waltl</name>
    <name type="common">Iberian ribbed newt</name>
    <dbReference type="NCBI Taxonomy" id="8319"/>
    <lineage>
        <taxon>Eukaryota</taxon>
        <taxon>Metazoa</taxon>
        <taxon>Chordata</taxon>
        <taxon>Craniata</taxon>
        <taxon>Vertebrata</taxon>
        <taxon>Euteleostomi</taxon>
        <taxon>Amphibia</taxon>
        <taxon>Batrachia</taxon>
        <taxon>Caudata</taxon>
        <taxon>Salamandroidea</taxon>
        <taxon>Salamandridae</taxon>
        <taxon>Pleurodelinae</taxon>
        <taxon>Pleurodeles</taxon>
    </lineage>
</organism>
<dbReference type="PANTHER" id="PTHR43658:SF8">
    <property type="entry name" value="17-BETA-HYDROXYSTEROID DEHYDROGENASE 14-RELATED"/>
    <property type="match status" value="1"/>
</dbReference>